<dbReference type="Proteomes" id="UP000249547">
    <property type="component" value="Unassembled WGS sequence"/>
</dbReference>
<reference evidence="1 2" key="1">
    <citation type="submission" date="2018-06" db="EMBL/GenBank/DDBJ databases">
        <title>Genomic Encyclopedia of Archaeal and Bacterial Type Strains, Phase II (KMG-II): from individual species to whole genera.</title>
        <authorList>
            <person name="Goeker M."/>
        </authorList>
    </citation>
    <scope>NUCLEOTIDE SEQUENCE [LARGE SCALE GENOMIC DNA]</scope>
    <source>
        <strain evidence="1 2">DSM 23857</strain>
    </source>
</reference>
<organism evidence="1 2">
    <name type="scientific">Chitinophaga skermanii</name>
    <dbReference type="NCBI Taxonomy" id="331697"/>
    <lineage>
        <taxon>Bacteria</taxon>
        <taxon>Pseudomonadati</taxon>
        <taxon>Bacteroidota</taxon>
        <taxon>Chitinophagia</taxon>
        <taxon>Chitinophagales</taxon>
        <taxon>Chitinophagaceae</taxon>
        <taxon>Chitinophaga</taxon>
    </lineage>
</organism>
<proteinExistence type="predicted"/>
<name>A0A327QIS8_9BACT</name>
<evidence type="ECO:0000313" key="1">
    <source>
        <dbReference type="EMBL" id="RAJ03878.1"/>
    </source>
</evidence>
<accession>A0A327QIS8</accession>
<dbReference type="EMBL" id="QLLL01000005">
    <property type="protein sequence ID" value="RAJ03878.1"/>
    <property type="molecule type" value="Genomic_DNA"/>
</dbReference>
<protein>
    <submittedName>
        <fullName evidence="1">Uncharacterized protein</fullName>
    </submittedName>
</protein>
<evidence type="ECO:0000313" key="2">
    <source>
        <dbReference type="Proteomes" id="UP000249547"/>
    </source>
</evidence>
<comment type="caution">
    <text evidence="1">The sequence shown here is derived from an EMBL/GenBank/DDBJ whole genome shotgun (WGS) entry which is preliminary data.</text>
</comment>
<keyword evidence="2" id="KW-1185">Reference proteome</keyword>
<dbReference type="AlphaFoldDB" id="A0A327QIS8"/>
<sequence>MPLCAAFNRFLPDYAGLCRFMPVYATMRIITFAGNLRQNTNKNSKIALLEPATGLRDVGKMSTKGLLNPY</sequence>
<gene>
    <name evidence="1" type="ORF">LX64_02755</name>
</gene>